<proteinExistence type="predicted"/>
<sequence length="267" mass="28485">MTIVAKEHIVNAVQTDLVHLPGGALRVVRAGHGPAVVYLHGTGDQGALLPALETLADDHLVVRPDHPGFIESDDFAVSDIADIGRVHEALLDELGIDEFVLIGCSLGGWVAAELALRVPERVRRLVLIDPAGLAGDGTAPDIFALTPEEALVATVFDDDRREAARRATPHPVITRRLARSRATAHRIAGDPYMHDPSLAGRLGALTIPVSILWGREDGIVPLSYAAEWMAALPQAELTVVPKAGHLPHVERPDSLTAVIGRAVPTWS</sequence>
<protein>
    <recommendedName>
        <fullName evidence="1">AB hydrolase-1 domain-containing protein</fullName>
    </recommendedName>
</protein>
<gene>
    <name evidence="2" type="ORF">B7R54_06880</name>
</gene>
<organism evidence="2 3">
    <name type="scientific">Subtercola boreus</name>
    <dbReference type="NCBI Taxonomy" id="120213"/>
    <lineage>
        <taxon>Bacteria</taxon>
        <taxon>Bacillati</taxon>
        <taxon>Actinomycetota</taxon>
        <taxon>Actinomycetes</taxon>
        <taxon>Micrococcales</taxon>
        <taxon>Microbacteriaceae</taxon>
        <taxon>Subtercola</taxon>
    </lineage>
</organism>
<dbReference type="InterPro" id="IPR050266">
    <property type="entry name" value="AB_hydrolase_sf"/>
</dbReference>
<dbReference type="EMBL" id="NBWZ01000001">
    <property type="protein sequence ID" value="RFA11139.1"/>
    <property type="molecule type" value="Genomic_DNA"/>
</dbReference>
<dbReference type="AlphaFoldDB" id="A0A3E0VNF0"/>
<dbReference type="Proteomes" id="UP000256486">
    <property type="component" value="Unassembled WGS sequence"/>
</dbReference>
<dbReference type="Pfam" id="PF12697">
    <property type="entry name" value="Abhydrolase_6"/>
    <property type="match status" value="1"/>
</dbReference>
<dbReference type="Gene3D" id="3.40.50.1820">
    <property type="entry name" value="alpha/beta hydrolase"/>
    <property type="match status" value="1"/>
</dbReference>
<evidence type="ECO:0000313" key="3">
    <source>
        <dbReference type="Proteomes" id="UP000256486"/>
    </source>
</evidence>
<keyword evidence="3" id="KW-1185">Reference proteome</keyword>
<evidence type="ECO:0000259" key="1">
    <source>
        <dbReference type="Pfam" id="PF12697"/>
    </source>
</evidence>
<dbReference type="PRINTS" id="PR00111">
    <property type="entry name" value="ABHYDROLASE"/>
</dbReference>
<name>A0A3E0VNF0_9MICO</name>
<reference evidence="2 3" key="1">
    <citation type="submission" date="2017-04" db="EMBL/GenBank/DDBJ databases">
        <title>Comparative genome analysis of Subtercola boreus.</title>
        <authorList>
            <person name="Cho Y.-J."/>
            <person name="Cho A."/>
            <person name="Kim O.-S."/>
            <person name="Lee J.-I."/>
        </authorList>
    </citation>
    <scope>NUCLEOTIDE SEQUENCE [LARGE SCALE GENOMIC DNA]</scope>
    <source>
        <strain evidence="2 3">K300</strain>
    </source>
</reference>
<dbReference type="InterPro" id="IPR000073">
    <property type="entry name" value="AB_hydrolase_1"/>
</dbReference>
<dbReference type="OrthoDB" id="2987348at2"/>
<comment type="caution">
    <text evidence="2">The sequence shown here is derived from an EMBL/GenBank/DDBJ whole genome shotgun (WGS) entry which is preliminary data.</text>
</comment>
<feature type="domain" description="AB hydrolase-1" evidence="1">
    <location>
        <begin position="36"/>
        <end position="254"/>
    </location>
</feature>
<dbReference type="GO" id="GO:0003824">
    <property type="term" value="F:catalytic activity"/>
    <property type="evidence" value="ECO:0007669"/>
    <property type="project" value="UniProtKB-ARBA"/>
</dbReference>
<dbReference type="InterPro" id="IPR029058">
    <property type="entry name" value="AB_hydrolase_fold"/>
</dbReference>
<dbReference type="PANTHER" id="PTHR43798">
    <property type="entry name" value="MONOACYLGLYCEROL LIPASE"/>
    <property type="match status" value="1"/>
</dbReference>
<accession>A0A3E0VNF0</accession>
<dbReference type="SUPFAM" id="SSF53474">
    <property type="entry name" value="alpha/beta-Hydrolases"/>
    <property type="match status" value="1"/>
</dbReference>
<evidence type="ECO:0000313" key="2">
    <source>
        <dbReference type="EMBL" id="RFA11139.1"/>
    </source>
</evidence>